<evidence type="ECO:0000313" key="2">
    <source>
        <dbReference type="Proteomes" id="UP000654075"/>
    </source>
</evidence>
<dbReference type="InterPro" id="IPR052634">
    <property type="entry name" value="Sperm_flagellar-bone_growth"/>
</dbReference>
<dbReference type="SUPFAM" id="SSF52540">
    <property type="entry name" value="P-loop containing nucleoside triphosphate hydrolases"/>
    <property type="match status" value="1"/>
</dbReference>
<feature type="non-terminal residue" evidence="1">
    <location>
        <position position="1"/>
    </location>
</feature>
<sequence length="128" mass="14164">VNYRLGVIVASMLDRTYKMPSFPPPPPMPEVPLRVVISGKPFAGKRTVAGRLAEAYNLKVVEVGDVVRECLLLSKRPDLNAANPVDVLSFAAEAADEHCQRCELDGNPYARQLQEIGFEMQRLLDQGQ</sequence>
<proteinExistence type="predicted"/>
<dbReference type="PANTHER" id="PTHR14919">
    <property type="entry name" value="KPL2-RELATED"/>
    <property type="match status" value="1"/>
</dbReference>
<keyword evidence="2" id="KW-1185">Reference proteome</keyword>
<organism evidence="1 2">
    <name type="scientific">Polarella glacialis</name>
    <name type="common">Dinoflagellate</name>
    <dbReference type="NCBI Taxonomy" id="89957"/>
    <lineage>
        <taxon>Eukaryota</taxon>
        <taxon>Sar</taxon>
        <taxon>Alveolata</taxon>
        <taxon>Dinophyceae</taxon>
        <taxon>Suessiales</taxon>
        <taxon>Suessiaceae</taxon>
        <taxon>Polarella</taxon>
    </lineage>
</organism>
<evidence type="ECO:0008006" key="3">
    <source>
        <dbReference type="Google" id="ProtNLM"/>
    </source>
</evidence>
<dbReference type="InterPro" id="IPR027417">
    <property type="entry name" value="P-loop_NTPase"/>
</dbReference>
<dbReference type="Proteomes" id="UP000654075">
    <property type="component" value="Unassembled WGS sequence"/>
</dbReference>
<feature type="non-terminal residue" evidence="1">
    <location>
        <position position="128"/>
    </location>
</feature>
<dbReference type="PANTHER" id="PTHR14919:SF0">
    <property type="entry name" value="SPERM FLAGELLAR PROTEIN 2"/>
    <property type="match status" value="1"/>
</dbReference>
<dbReference type="AlphaFoldDB" id="A0A813DNS0"/>
<accession>A0A813DNS0</accession>
<protein>
    <recommendedName>
        <fullName evidence="3">Adenylate kinase</fullName>
    </recommendedName>
</protein>
<dbReference type="EMBL" id="CAJNNV010003258">
    <property type="protein sequence ID" value="CAE8588684.1"/>
    <property type="molecule type" value="Genomic_DNA"/>
</dbReference>
<gene>
    <name evidence="1" type="ORF">PGLA1383_LOCUS7472</name>
</gene>
<dbReference type="OrthoDB" id="62528at2759"/>
<evidence type="ECO:0000313" key="1">
    <source>
        <dbReference type="EMBL" id="CAE8588684.1"/>
    </source>
</evidence>
<comment type="caution">
    <text evidence="1">The sequence shown here is derived from an EMBL/GenBank/DDBJ whole genome shotgun (WGS) entry which is preliminary data.</text>
</comment>
<reference evidence="1" key="1">
    <citation type="submission" date="2021-02" db="EMBL/GenBank/DDBJ databases">
        <authorList>
            <person name="Dougan E. K."/>
            <person name="Rhodes N."/>
            <person name="Thang M."/>
            <person name="Chan C."/>
        </authorList>
    </citation>
    <scope>NUCLEOTIDE SEQUENCE</scope>
</reference>
<dbReference type="Gene3D" id="3.40.50.300">
    <property type="entry name" value="P-loop containing nucleotide triphosphate hydrolases"/>
    <property type="match status" value="1"/>
</dbReference>
<name>A0A813DNS0_POLGL</name>